<sequence>MFAQGLLREGRFVIGKISTAFNSSDLGTKYLEKTDFQGAMMFMKFEVDTEEALEVWKICEGAEGENRFGVATVESTMLEKADSGFVEAVYYQLIATFCFAMFAVVFATSFYLGYEMGQYQSRPDEKKETKQLPATVRGKDSVVRQRLTVARPAPMENCSVCTMIYADDFTINAIRERCSKHRLDTSGSKSDMIRCLRTAELPAEEARQAPRQAEQLAEEAAEVAAQAGGPAEAPAEAPDAAREGEASARASCAEALEALEGGGASEARADCLRALSAVPRSPAEEVPGQPEALAQDAAEGEASARASCAEALEALEGGGASEARADCLRALSAMPLHGLEQPADEASARASCAEALEALEGGGASEAQADCLRALAAVPEPLVDEATQAVTAGDGRAECLQALGAALSSTESEEPEAKALCLAALLAASPPLVEAKPEELSEEPAAMKEVNREAEAADQQPLSLPAASEINDHQDEVRSTHTADSLDDQAVERLTADFLPAAAVRPGSSSAATSKEADTSGIHSVLTAAEMEERIVAVVGGLSELDLEEPSAQAEKKSKGDEAAKRRIDKDTGDKKKGSKDAGLSREDLEGGAEAGRRRRGVERR</sequence>
<feature type="region of interest" description="Disordered" evidence="1">
    <location>
        <begin position="203"/>
        <end position="248"/>
    </location>
</feature>
<evidence type="ECO:0000256" key="1">
    <source>
        <dbReference type="SAM" id="MobiDB-lite"/>
    </source>
</evidence>
<dbReference type="SMART" id="SM00513">
    <property type="entry name" value="SAP"/>
    <property type="match status" value="1"/>
</dbReference>
<dbReference type="Proteomes" id="UP001189429">
    <property type="component" value="Unassembled WGS sequence"/>
</dbReference>
<gene>
    <name evidence="4" type="ORF">PCOR1329_LOCUS52171</name>
</gene>
<keyword evidence="2" id="KW-0812">Transmembrane</keyword>
<feature type="transmembrane region" description="Helical" evidence="2">
    <location>
        <begin position="89"/>
        <end position="112"/>
    </location>
</feature>
<protein>
    <recommendedName>
        <fullName evidence="3">SAP domain-containing protein</fullName>
    </recommendedName>
</protein>
<feature type="compositionally biased region" description="Low complexity" evidence="1">
    <location>
        <begin position="222"/>
        <end position="238"/>
    </location>
</feature>
<feature type="region of interest" description="Disordered" evidence="1">
    <location>
        <begin position="543"/>
        <end position="605"/>
    </location>
</feature>
<organism evidence="4 5">
    <name type="scientific">Prorocentrum cordatum</name>
    <dbReference type="NCBI Taxonomy" id="2364126"/>
    <lineage>
        <taxon>Eukaryota</taxon>
        <taxon>Sar</taxon>
        <taxon>Alveolata</taxon>
        <taxon>Dinophyceae</taxon>
        <taxon>Prorocentrales</taxon>
        <taxon>Prorocentraceae</taxon>
        <taxon>Prorocentrum</taxon>
    </lineage>
</organism>
<accession>A0ABN9UWD2</accession>
<proteinExistence type="predicted"/>
<keyword evidence="5" id="KW-1185">Reference proteome</keyword>
<reference evidence="4" key="1">
    <citation type="submission" date="2023-10" db="EMBL/GenBank/DDBJ databases">
        <authorList>
            <person name="Chen Y."/>
            <person name="Shah S."/>
            <person name="Dougan E. K."/>
            <person name="Thang M."/>
            <person name="Chan C."/>
        </authorList>
    </citation>
    <scope>NUCLEOTIDE SEQUENCE [LARGE SCALE GENOMIC DNA]</scope>
</reference>
<keyword evidence="2" id="KW-1133">Transmembrane helix</keyword>
<feature type="region of interest" description="Disordered" evidence="1">
    <location>
        <begin position="434"/>
        <end position="461"/>
    </location>
</feature>
<feature type="compositionally biased region" description="Basic and acidic residues" evidence="1">
    <location>
        <begin position="554"/>
        <end position="589"/>
    </location>
</feature>
<dbReference type="InterPro" id="IPR003034">
    <property type="entry name" value="SAP_dom"/>
</dbReference>
<feature type="compositionally biased region" description="Basic and acidic residues" evidence="1">
    <location>
        <begin position="435"/>
        <end position="455"/>
    </location>
</feature>
<evidence type="ECO:0000313" key="4">
    <source>
        <dbReference type="EMBL" id="CAK0864236.1"/>
    </source>
</evidence>
<name>A0ABN9UWD2_9DINO</name>
<evidence type="ECO:0000256" key="2">
    <source>
        <dbReference type="SAM" id="Phobius"/>
    </source>
</evidence>
<feature type="domain" description="SAP" evidence="3">
    <location>
        <begin position="166"/>
        <end position="200"/>
    </location>
</feature>
<evidence type="ECO:0000259" key="3">
    <source>
        <dbReference type="SMART" id="SM00513"/>
    </source>
</evidence>
<dbReference type="EMBL" id="CAUYUJ010016345">
    <property type="protein sequence ID" value="CAK0864236.1"/>
    <property type="molecule type" value="Genomic_DNA"/>
</dbReference>
<comment type="caution">
    <text evidence="4">The sequence shown here is derived from an EMBL/GenBank/DDBJ whole genome shotgun (WGS) entry which is preliminary data.</text>
</comment>
<evidence type="ECO:0000313" key="5">
    <source>
        <dbReference type="Proteomes" id="UP001189429"/>
    </source>
</evidence>
<keyword evidence="2" id="KW-0472">Membrane</keyword>